<name>A0A4W3GWI4_CALMI</name>
<accession>A0A4W3GWI4</accession>
<dbReference type="Ensembl" id="ENSCMIT00000002346.1">
    <property type="protein sequence ID" value="ENSCMIP00000002264.1"/>
    <property type="gene ID" value="ENSCMIG00000001351.1"/>
</dbReference>
<dbReference type="InterPro" id="IPR036305">
    <property type="entry name" value="RGS_sf"/>
</dbReference>
<dbReference type="GO" id="GO:0005737">
    <property type="term" value="C:cytoplasm"/>
    <property type="evidence" value="ECO:0007669"/>
    <property type="project" value="TreeGrafter"/>
</dbReference>
<dbReference type="GeneTree" id="ENSGT00500000044936"/>
<feature type="domain" description="RGS" evidence="1">
    <location>
        <begin position="4"/>
        <end position="110"/>
    </location>
</feature>
<proteinExistence type="predicted"/>
<dbReference type="InterPro" id="IPR016137">
    <property type="entry name" value="RGS"/>
</dbReference>
<organism evidence="2 3">
    <name type="scientific">Callorhinchus milii</name>
    <name type="common">Ghost shark</name>
    <dbReference type="NCBI Taxonomy" id="7868"/>
    <lineage>
        <taxon>Eukaryota</taxon>
        <taxon>Metazoa</taxon>
        <taxon>Chordata</taxon>
        <taxon>Craniata</taxon>
        <taxon>Vertebrata</taxon>
        <taxon>Chondrichthyes</taxon>
        <taxon>Holocephali</taxon>
        <taxon>Chimaeriformes</taxon>
        <taxon>Callorhinchidae</taxon>
        <taxon>Callorhinchus</taxon>
    </lineage>
</organism>
<dbReference type="AlphaFoldDB" id="A0A4W3GWI4"/>
<keyword evidence="3" id="KW-1185">Reference proteome</keyword>
<dbReference type="PROSITE" id="PS50132">
    <property type="entry name" value="RGS"/>
    <property type="match status" value="2"/>
</dbReference>
<dbReference type="SUPFAM" id="SSF48097">
    <property type="entry name" value="Regulator of G-protein signaling, RGS"/>
    <property type="match status" value="3"/>
</dbReference>
<dbReference type="SMART" id="SM00315">
    <property type="entry name" value="RGS"/>
    <property type="match status" value="1"/>
</dbReference>
<reference evidence="3" key="2">
    <citation type="journal article" date="2007" name="PLoS Biol.">
        <title>Survey sequencing and comparative analysis of the elephant shark (Callorhinchus milii) genome.</title>
        <authorList>
            <person name="Venkatesh B."/>
            <person name="Kirkness E.F."/>
            <person name="Loh Y.H."/>
            <person name="Halpern A.L."/>
            <person name="Lee A.P."/>
            <person name="Johnson J."/>
            <person name="Dandona N."/>
            <person name="Viswanathan L.D."/>
            <person name="Tay A."/>
            <person name="Venter J.C."/>
            <person name="Strausberg R.L."/>
            <person name="Brenner S."/>
        </authorList>
    </citation>
    <scope>NUCLEOTIDE SEQUENCE [LARGE SCALE GENOMIC DNA]</scope>
</reference>
<dbReference type="OMA" id="MDFFQQP"/>
<evidence type="ECO:0000259" key="1">
    <source>
        <dbReference type="PROSITE" id="PS50132"/>
    </source>
</evidence>
<reference evidence="2" key="4">
    <citation type="submission" date="2025-08" db="UniProtKB">
        <authorList>
            <consortium name="Ensembl"/>
        </authorList>
    </citation>
    <scope>IDENTIFICATION</scope>
</reference>
<dbReference type="GO" id="GO:0001965">
    <property type="term" value="F:G-protein alpha-subunit binding"/>
    <property type="evidence" value="ECO:0007669"/>
    <property type="project" value="InterPro"/>
</dbReference>
<feature type="domain" description="RGS" evidence="1">
    <location>
        <begin position="344"/>
        <end position="407"/>
    </location>
</feature>
<dbReference type="Gene3D" id="1.10.167.10">
    <property type="entry name" value="Regulator of G-protein Signalling 4, domain 2"/>
    <property type="match status" value="3"/>
</dbReference>
<evidence type="ECO:0000313" key="3">
    <source>
        <dbReference type="Proteomes" id="UP000314986"/>
    </source>
</evidence>
<sequence>MEYLLQTLYHDNKAGYFFTQFCEKSHQSIWKSAADLWFELQEYHRLFYANNFQPFKLRRQAQFIYASFIIEKAASDIEVDEDIKKEIYHKLEPPFEELFDFAEEYILTLLLVPWMRMIETDLSTYSKVKSVCSIPCSWQVGNEFCTFADLYSVEIPLRFRSVQDTFYQWKIVPEEFSNYTLNMLFRNRIELGNFQQYLSHIDLKCWLDIEQFRRIAHHAEALRNAKSKEIKSTYLNRKYFFGPGSPASANEQDKVMQLAGGWGNLLHDQLSSEVLVEVQRIVKNRLEKKWLPMFLASPEFAQRQHTQIQIHDVVEDRMIQKQIKKGKHWKPVNKWISSSKHIISFRKALLNPITALQFQHFVSLKGGFLENNVLFWLEVQKYKNLHHSHADKQTIQNKINTIIDCFINSKIQPSVQIDITEEQASKIMAQSEEQGPYIFREAQVWVHRCGNNKKLEYPTIQVILHHKYEYGRWTRKSCQCAKHGQD</sequence>
<dbReference type="InParanoid" id="A0A4W3GWI4"/>
<reference evidence="3" key="3">
    <citation type="journal article" date="2014" name="Nature">
        <title>Elephant shark genome provides unique insights into gnathostome evolution.</title>
        <authorList>
            <consortium name="International Elephant Shark Genome Sequencing Consortium"/>
            <person name="Venkatesh B."/>
            <person name="Lee A.P."/>
            <person name="Ravi V."/>
            <person name="Maurya A.K."/>
            <person name="Lian M.M."/>
            <person name="Swann J.B."/>
            <person name="Ohta Y."/>
            <person name="Flajnik M.F."/>
            <person name="Sutoh Y."/>
            <person name="Kasahara M."/>
            <person name="Hoon S."/>
            <person name="Gangu V."/>
            <person name="Roy S.W."/>
            <person name="Irimia M."/>
            <person name="Korzh V."/>
            <person name="Kondrychyn I."/>
            <person name="Lim Z.W."/>
            <person name="Tay B.H."/>
            <person name="Tohari S."/>
            <person name="Kong K.W."/>
            <person name="Ho S."/>
            <person name="Lorente-Galdos B."/>
            <person name="Quilez J."/>
            <person name="Marques-Bonet T."/>
            <person name="Raney B.J."/>
            <person name="Ingham P.W."/>
            <person name="Tay A."/>
            <person name="Hillier L.W."/>
            <person name="Minx P."/>
            <person name="Boehm T."/>
            <person name="Wilson R.K."/>
            <person name="Brenner S."/>
            <person name="Warren W.C."/>
        </authorList>
    </citation>
    <scope>NUCLEOTIDE SEQUENCE [LARGE SCALE GENOMIC DNA]</scope>
</reference>
<dbReference type="InterPro" id="IPR042651">
    <property type="entry name" value="Rgs22"/>
</dbReference>
<dbReference type="Pfam" id="PF00615">
    <property type="entry name" value="RGS"/>
    <property type="match status" value="2"/>
</dbReference>
<dbReference type="STRING" id="7868.ENSCMIP00000002264"/>
<dbReference type="Proteomes" id="UP000314986">
    <property type="component" value="Unassembled WGS sequence"/>
</dbReference>
<dbReference type="PANTHER" id="PTHR46583:SF1">
    <property type="entry name" value="REGULATOR OF G-PROTEIN SIGNALING 22"/>
    <property type="match status" value="1"/>
</dbReference>
<reference evidence="3" key="1">
    <citation type="journal article" date="2006" name="Science">
        <title>Ancient noncoding elements conserved in the human genome.</title>
        <authorList>
            <person name="Venkatesh B."/>
            <person name="Kirkness E.F."/>
            <person name="Loh Y.H."/>
            <person name="Halpern A.L."/>
            <person name="Lee A.P."/>
            <person name="Johnson J."/>
            <person name="Dandona N."/>
            <person name="Viswanathan L.D."/>
            <person name="Tay A."/>
            <person name="Venter J.C."/>
            <person name="Strausberg R.L."/>
            <person name="Brenner S."/>
        </authorList>
    </citation>
    <scope>NUCLEOTIDE SEQUENCE [LARGE SCALE GENOMIC DNA]</scope>
</reference>
<dbReference type="PANTHER" id="PTHR46583">
    <property type="entry name" value="REGULATOR OF G-PROTEIN SIGNALING 22"/>
    <property type="match status" value="1"/>
</dbReference>
<dbReference type="GO" id="GO:0005634">
    <property type="term" value="C:nucleus"/>
    <property type="evidence" value="ECO:0007669"/>
    <property type="project" value="TreeGrafter"/>
</dbReference>
<protein>
    <recommendedName>
        <fullName evidence="1">RGS domain-containing protein</fullName>
    </recommendedName>
</protein>
<evidence type="ECO:0000313" key="2">
    <source>
        <dbReference type="Ensembl" id="ENSCMIP00000002264.1"/>
    </source>
</evidence>
<reference evidence="2" key="5">
    <citation type="submission" date="2025-09" db="UniProtKB">
        <authorList>
            <consortium name="Ensembl"/>
        </authorList>
    </citation>
    <scope>IDENTIFICATION</scope>
</reference>
<dbReference type="InterPro" id="IPR044926">
    <property type="entry name" value="RGS_subdomain_2"/>
</dbReference>
<dbReference type="GO" id="GO:0009966">
    <property type="term" value="P:regulation of signal transduction"/>
    <property type="evidence" value="ECO:0007669"/>
    <property type="project" value="InterPro"/>
</dbReference>